<keyword evidence="2" id="KW-1185">Reference proteome</keyword>
<name>A0ABP8S738_9ACTN</name>
<proteinExistence type="predicted"/>
<gene>
    <name evidence="1" type="ORF">GCM10023176_07790</name>
</gene>
<evidence type="ECO:0000313" key="1">
    <source>
        <dbReference type="EMBL" id="GAA4563581.1"/>
    </source>
</evidence>
<organism evidence="1 2">
    <name type="scientific">Micromonospora coerulea</name>
    <dbReference type="NCBI Taxonomy" id="47856"/>
    <lineage>
        <taxon>Bacteria</taxon>
        <taxon>Bacillati</taxon>
        <taxon>Actinomycetota</taxon>
        <taxon>Actinomycetes</taxon>
        <taxon>Micromonosporales</taxon>
        <taxon>Micromonosporaceae</taxon>
        <taxon>Micromonospora</taxon>
    </lineage>
</organism>
<reference evidence="2" key="1">
    <citation type="journal article" date="2019" name="Int. J. Syst. Evol. Microbiol.">
        <title>The Global Catalogue of Microorganisms (GCM) 10K type strain sequencing project: providing services to taxonomists for standard genome sequencing and annotation.</title>
        <authorList>
            <consortium name="The Broad Institute Genomics Platform"/>
            <consortium name="The Broad Institute Genome Sequencing Center for Infectious Disease"/>
            <person name="Wu L."/>
            <person name="Ma J."/>
        </authorList>
    </citation>
    <scope>NUCLEOTIDE SEQUENCE [LARGE SCALE GENOMIC DNA]</scope>
    <source>
        <strain evidence="2">JCM 3175</strain>
    </source>
</reference>
<protein>
    <submittedName>
        <fullName evidence="1">Uncharacterized protein</fullName>
    </submittedName>
</protein>
<dbReference type="Proteomes" id="UP001500307">
    <property type="component" value="Unassembled WGS sequence"/>
</dbReference>
<comment type="caution">
    <text evidence="1">The sequence shown here is derived from an EMBL/GenBank/DDBJ whole genome shotgun (WGS) entry which is preliminary data.</text>
</comment>
<sequence>MLIAELVSCRLGNDVERRCPVQGSRQIWASAAPRAATLCSERRAADAELSSASCYRQAAVDAVGRDYADIEKSVLLPLDPGPRGREAGLLLRRLEWLASIDIDAVYGQVPHAHTLAPLEWLGEHVVPTAAAL</sequence>
<evidence type="ECO:0000313" key="2">
    <source>
        <dbReference type="Proteomes" id="UP001500307"/>
    </source>
</evidence>
<accession>A0ABP8S738</accession>
<dbReference type="EMBL" id="BAABGU010000003">
    <property type="protein sequence ID" value="GAA4563581.1"/>
    <property type="molecule type" value="Genomic_DNA"/>
</dbReference>